<dbReference type="InterPro" id="IPR015330">
    <property type="entry name" value="DNA_primase/pol_bifunc_N"/>
</dbReference>
<evidence type="ECO:0000259" key="1">
    <source>
        <dbReference type="SMART" id="SM00943"/>
    </source>
</evidence>
<proteinExistence type="predicted"/>
<dbReference type="Pfam" id="PF09250">
    <property type="entry name" value="Prim-Pol"/>
    <property type="match status" value="1"/>
</dbReference>
<protein>
    <submittedName>
        <fullName evidence="2">Bifunctional DNA primase/polymerase</fullName>
    </submittedName>
</protein>
<dbReference type="eggNOG" id="COG3598">
    <property type="taxonomic scope" value="Bacteria"/>
</dbReference>
<dbReference type="Gene3D" id="3.40.50.300">
    <property type="entry name" value="P-loop containing nucleotide triphosphate hydrolases"/>
    <property type="match status" value="1"/>
</dbReference>
<dbReference type="EMBL" id="AECZ01000004">
    <property type="protein sequence ID" value="EFL52332.1"/>
    <property type="molecule type" value="Genomic_DNA"/>
</dbReference>
<sequence length="668" mass="75023">MDSTWNEICRLVQQADQLDADGRLTIFAFLAQTLSLIPLRDGFPTPAEIEEHGSLAKAAKKYKAPAEKGWNRWCHEKRPFDRTDFSTDRAGVACGPASGVLVLDVDNPRLFDAWMQEKHPDEPLPMTLKVRTGGHGERFHYYFQYPSGDEQYFCRSVKGIFDIRGIGGQVLCPGSLHPETRKPYVFAEIVPIAPAPFWLLEMSKKSDGGKKDDDEQSPPDRINEKQILEIAPLDHFLSNLNLSDDTKQKILTTFLQGQRSEPSWSVLLGLINADVDESTIRAIYQSYPIGEKARGNPKWFEREIQRAKQTIAQNPIGVDMQLGFSSGANSSSHDSEYGIVNAYDVLTAQTSFEFLIDNFWPKDEPLLVTGYGGAGKSVLTLQIAMDLVFPPANGFLDKFKVLHGGHRVLFVQSENSLVGMRRRLELIRGAYAIPDDVIQQKLFFLGRRKDIRASGDIDSKQFQDIIKKQHGVIGFDILIVDPLISFHNKDENSNDEMRRLLDNFSEFCESLKVSPLIIHHHGKFKQERGVGGGRGASAIGDWSPNTWELEYKEKDKKFKFIHKKARNFMLNDDVVLEMRNLRFSPLTSPGQSSQSFSQVQKNIACVIQAITNLGGHAKTQVELKTEVVKVFNAIDPNEQIKLATARNYILAAVNGKHIKEAATGGYSL</sequence>
<gene>
    <name evidence="2" type="ORF">DesfrDRAFT_0821</name>
</gene>
<dbReference type="SUPFAM" id="SSF56747">
    <property type="entry name" value="Prim-pol domain"/>
    <property type="match status" value="1"/>
</dbReference>
<feature type="domain" description="DNA primase/polymerase bifunctional N-terminal" evidence="1">
    <location>
        <begin position="27"/>
        <end position="199"/>
    </location>
</feature>
<dbReference type="SUPFAM" id="SSF52540">
    <property type="entry name" value="P-loop containing nucleoside triphosphate hydrolases"/>
    <property type="match status" value="1"/>
</dbReference>
<dbReference type="OrthoDB" id="5437955at2"/>
<dbReference type="CDD" id="cd04859">
    <property type="entry name" value="Prim_Pol"/>
    <property type="match status" value="1"/>
</dbReference>
<evidence type="ECO:0000313" key="2">
    <source>
        <dbReference type="EMBL" id="EFL52332.1"/>
    </source>
</evidence>
<dbReference type="Pfam" id="PF13481">
    <property type="entry name" value="AAA_25"/>
    <property type="match status" value="1"/>
</dbReference>
<evidence type="ECO:0000313" key="3">
    <source>
        <dbReference type="Proteomes" id="UP000006250"/>
    </source>
</evidence>
<dbReference type="Proteomes" id="UP000006250">
    <property type="component" value="Unassembled WGS sequence"/>
</dbReference>
<name>E1JT72_SOLFR</name>
<organism evidence="2 3">
    <name type="scientific">Solidesulfovibrio fructosivorans JJ]</name>
    <dbReference type="NCBI Taxonomy" id="596151"/>
    <lineage>
        <taxon>Bacteria</taxon>
        <taxon>Pseudomonadati</taxon>
        <taxon>Thermodesulfobacteriota</taxon>
        <taxon>Desulfovibrionia</taxon>
        <taxon>Desulfovibrionales</taxon>
        <taxon>Desulfovibrionaceae</taxon>
        <taxon>Solidesulfovibrio</taxon>
    </lineage>
</organism>
<dbReference type="AlphaFoldDB" id="E1JT72"/>
<keyword evidence="3" id="KW-1185">Reference proteome</keyword>
<dbReference type="RefSeq" id="WP_005991371.1">
    <property type="nucleotide sequence ID" value="NZ_AECZ01000004.1"/>
</dbReference>
<dbReference type="SMART" id="SM00943">
    <property type="entry name" value="Prim-Pol"/>
    <property type="match status" value="1"/>
</dbReference>
<dbReference type="STRING" id="596151.DesfrDRAFT_0821"/>
<reference evidence="2 3" key="1">
    <citation type="submission" date="2010-08" db="EMBL/GenBank/DDBJ databases">
        <title>The draft genome of Desulfovibrio fructosovorans JJ.</title>
        <authorList>
            <consortium name="US DOE Joint Genome Institute (JGI-PGF)"/>
            <person name="Lucas S."/>
            <person name="Copeland A."/>
            <person name="Lapidus A."/>
            <person name="Cheng J.-F."/>
            <person name="Bruce D."/>
            <person name="Goodwin L."/>
            <person name="Pitluck S."/>
            <person name="Land M.L."/>
            <person name="Hauser L."/>
            <person name="Chang Y.-J."/>
            <person name="Jeffries C."/>
            <person name="Wall J.D."/>
            <person name="Stahl D.A."/>
            <person name="Arkin A.P."/>
            <person name="Dehal P."/>
            <person name="Stolyar S.M."/>
            <person name="Hazen T.C."/>
            <person name="Woyke T.J."/>
        </authorList>
    </citation>
    <scope>NUCLEOTIDE SEQUENCE [LARGE SCALE GENOMIC DNA]</scope>
    <source>
        <strain evidence="2 3">JJ</strain>
    </source>
</reference>
<dbReference type="InterPro" id="IPR027417">
    <property type="entry name" value="P-loop_NTPase"/>
</dbReference>
<accession>E1JT72</accession>
<comment type="caution">
    <text evidence="2">The sequence shown here is derived from an EMBL/GenBank/DDBJ whole genome shotgun (WGS) entry which is preliminary data.</text>
</comment>